<feature type="compositionally biased region" description="Low complexity" evidence="6">
    <location>
        <begin position="1"/>
        <end position="26"/>
    </location>
</feature>
<accession>A0AA88Y0J5</accession>
<dbReference type="AlphaFoldDB" id="A0AA88Y0J5"/>
<protein>
    <recommendedName>
        <fullName evidence="9">Coiled-coil domain-containing protein 85C</fullName>
    </recommendedName>
</protein>
<keyword evidence="8" id="KW-1185">Reference proteome</keyword>
<comment type="caution">
    <text evidence="7">The sequence shown here is derived from an EMBL/GenBank/DDBJ whole genome shotgun (WGS) entry which is preliminary data.</text>
</comment>
<proteinExistence type="inferred from homology"/>
<evidence type="ECO:0000256" key="2">
    <source>
        <dbReference type="ARBA" id="ARBA00009052"/>
    </source>
</evidence>
<feature type="compositionally biased region" description="Polar residues" evidence="6">
    <location>
        <begin position="465"/>
        <end position="474"/>
    </location>
</feature>
<dbReference type="EMBL" id="VSWD01000009">
    <property type="protein sequence ID" value="KAK3093561.1"/>
    <property type="molecule type" value="Genomic_DNA"/>
</dbReference>
<evidence type="ECO:0000256" key="6">
    <source>
        <dbReference type="SAM" id="MobiDB-lite"/>
    </source>
</evidence>
<dbReference type="GO" id="GO:0005912">
    <property type="term" value="C:adherens junction"/>
    <property type="evidence" value="ECO:0007669"/>
    <property type="project" value="UniProtKB-SubCell"/>
</dbReference>
<feature type="coiled-coil region" evidence="5">
    <location>
        <begin position="141"/>
        <end position="175"/>
    </location>
</feature>
<keyword evidence="3" id="KW-0965">Cell junction</keyword>
<feature type="compositionally biased region" description="Low complexity" evidence="6">
    <location>
        <begin position="272"/>
        <end position="301"/>
    </location>
</feature>
<keyword evidence="4 5" id="KW-0175">Coiled coil</keyword>
<evidence type="ECO:0000256" key="4">
    <source>
        <dbReference type="ARBA" id="ARBA00023054"/>
    </source>
</evidence>
<dbReference type="Pfam" id="PF10226">
    <property type="entry name" value="CCDC85"/>
    <property type="match status" value="1"/>
</dbReference>
<comment type="similarity">
    <text evidence="2">Belongs to the CCDC85 family.</text>
</comment>
<feature type="compositionally biased region" description="Polar residues" evidence="6">
    <location>
        <begin position="383"/>
        <end position="392"/>
    </location>
</feature>
<feature type="compositionally biased region" description="Polar residues" evidence="6">
    <location>
        <begin position="222"/>
        <end position="240"/>
    </location>
</feature>
<feature type="compositionally biased region" description="Basic and acidic residues" evidence="6">
    <location>
        <begin position="514"/>
        <end position="523"/>
    </location>
</feature>
<feature type="compositionally biased region" description="Polar residues" evidence="6">
    <location>
        <begin position="631"/>
        <end position="642"/>
    </location>
</feature>
<evidence type="ECO:0000256" key="3">
    <source>
        <dbReference type="ARBA" id="ARBA00022949"/>
    </source>
</evidence>
<evidence type="ECO:0000313" key="7">
    <source>
        <dbReference type="EMBL" id="KAK3093561.1"/>
    </source>
</evidence>
<evidence type="ECO:0000256" key="1">
    <source>
        <dbReference type="ARBA" id="ARBA00004536"/>
    </source>
</evidence>
<feature type="compositionally biased region" description="Polar residues" evidence="6">
    <location>
        <begin position="489"/>
        <end position="501"/>
    </location>
</feature>
<dbReference type="Proteomes" id="UP001186944">
    <property type="component" value="Unassembled WGS sequence"/>
</dbReference>
<feature type="region of interest" description="Disordered" evidence="6">
    <location>
        <begin position="359"/>
        <end position="669"/>
    </location>
</feature>
<evidence type="ECO:0008006" key="9">
    <source>
        <dbReference type="Google" id="ProtNLM"/>
    </source>
</evidence>
<reference evidence="7" key="1">
    <citation type="submission" date="2019-08" db="EMBL/GenBank/DDBJ databases">
        <title>The improved chromosome-level genome for the pearl oyster Pinctada fucata martensii using PacBio sequencing and Hi-C.</title>
        <authorList>
            <person name="Zheng Z."/>
        </authorList>
    </citation>
    <scope>NUCLEOTIDE SEQUENCE</scope>
    <source>
        <strain evidence="7">ZZ-2019</strain>
        <tissue evidence="7">Adductor muscle</tissue>
    </source>
</reference>
<evidence type="ECO:0000256" key="5">
    <source>
        <dbReference type="SAM" id="Coils"/>
    </source>
</evidence>
<evidence type="ECO:0000313" key="8">
    <source>
        <dbReference type="Proteomes" id="UP001186944"/>
    </source>
</evidence>
<dbReference type="InterPro" id="IPR019359">
    <property type="entry name" value="CCDC85"/>
</dbReference>
<feature type="compositionally biased region" description="Pro residues" evidence="6">
    <location>
        <begin position="453"/>
        <end position="463"/>
    </location>
</feature>
<dbReference type="PANTHER" id="PTHR13546:SF15">
    <property type="entry name" value="CCDC85"/>
    <property type="match status" value="1"/>
</dbReference>
<feature type="region of interest" description="Disordered" evidence="6">
    <location>
        <begin position="1"/>
        <end position="33"/>
    </location>
</feature>
<organism evidence="7 8">
    <name type="scientific">Pinctada imbricata</name>
    <name type="common">Atlantic pearl-oyster</name>
    <name type="synonym">Pinctada martensii</name>
    <dbReference type="NCBI Taxonomy" id="66713"/>
    <lineage>
        <taxon>Eukaryota</taxon>
        <taxon>Metazoa</taxon>
        <taxon>Spiralia</taxon>
        <taxon>Lophotrochozoa</taxon>
        <taxon>Mollusca</taxon>
        <taxon>Bivalvia</taxon>
        <taxon>Autobranchia</taxon>
        <taxon>Pteriomorphia</taxon>
        <taxon>Pterioida</taxon>
        <taxon>Pterioidea</taxon>
        <taxon>Pteriidae</taxon>
        <taxon>Pinctada</taxon>
    </lineage>
</organism>
<name>A0AA88Y0J5_PINIB</name>
<dbReference type="PANTHER" id="PTHR13546">
    <property type="entry name" value="RE60986P"/>
    <property type="match status" value="1"/>
</dbReference>
<comment type="subcellular location">
    <subcellularLocation>
        <location evidence="1">Cell junction</location>
        <location evidence="1">Adherens junction</location>
    </subcellularLocation>
</comment>
<feature type="compositionally biased region" description="Low complexity" evidence="6">
    <location>
        <begin position="406"/>
        <end position="415"/>
    </location>
</feature>
<sequence length="669" mass="75147">MSTSSVPSHVSSSSERGTPVPVSASPVPGPFRVMSPGQSAVALSKYTDNDLRHKNPDELVAMIRQLESENRSIMAEHSSIIKDVNRRIQMYHLEIKGLKDINQKLQDDNQELRDLCCFLDDDRQRGRKLAREWQRFGRYTASVMRSEVSAYQEKLAALEKKQDELINDNMELKELCLYLDQERIRFMQTRDEGDGSSNSTTAGNEEYSHLPTTLDLEAMSPNVSDRNMTDESTGNVSQGETPAHQHVQEKARPTQNRSFELRGTPVGNNGEHNLSTTSSSHSVSANLSPPVPPSLNLTSTSIDSPSKPEAVVHAMKVLEVHEQLEKAKAENGGENLDDKEKAIVREMCNVVWRKLGDVGSERSTPQVTPHPTYENITYRGATSPPQNSTFSPPLQRHSSRSSPMHQRQQPQVQNQNRRRNSPQYKGQPQPPYHHNPASVKYSPSDSSHSQHSRPPPPPPPPHPGVSQTVHSNAVPNYQQYRSPPPSQPMESISASTTTTYINDPLLSPRNQLDNSKECNEPPRRPPPVTKPHSKSPTSHNYPAQPHQHRMYPQPRSVSESPLPRPQSARVTPTQSKHFSESDLQHPGSHQHYAHSVGDLRSYNQDPRDHRRHQAENPLHSNQRNSSEENILRNSSQQISRGSYRNPPDPRNSSDVIADRGVNRGNMSYH</sequence>
<feature type="region of interest" description="Disordered" evidence="6">
    <location>
        <begin position="222"/>
        <end position="308"/>
    </location>
</feature>
<gene>
    <name evidence="7" type="ORF">FSP39_017318</name>
</gene>